<dbReference type="AlphaFoldDB" id="A0AAN7LVM8"/>
<dbReference type="Proteomes" id="UP001346149">
    <property type="component" value="Unassembled WGS sequence"/>
</dbReference>
<reference evidence="2 3" key="1">
    <citation type="journal article" date="2023" name="Hortic Res">
        <title>Pangenome of water caltrop reveals structural variations and asymmetric subgenome divergence after allopolyploidization.</title>
        <authorList>
            <person name="Zhang X."/>
            <person name="Chen Y."/>
            <person name="Wang L."/>
            <person name="Yuan Y."/>
            <person name="Fang M."/>
            <person name="Shi L."/>
            <person name="Lu R."/>
            <person name="Comes H.P."/>
            <person name="Ma Y."/>
            <person name="Chen Y."/>
            <person name="Huang G."/>
            <person name="Zhou Y."/>
            <person name="Zheng Z."/>
            <person name="Qiu Y."/>
        </authorList>
    </citation>
    <scope>NUCLEOTIDE SEQUENCE [LARGE SCALE GENOMIC DNA]</scope>
    <source>
        <strain evidence="2">F231</strain>
    </source>
</reference>
<protein>
    <submittedName>
        <fullName evidence="2">Uncharacterized protein</fullName>
    </submittedName>
</protein>
<feature type="region of interest" description="Disordered" evidence="1">
    <location>
        <begin position="1"/>
        <end position="21"/>
    </location>
</feature>
<accession>A0AAN7LVM8</accession>
<evidence type="ECO:0000313" key="2">
    <source>
        <dbReference type="EMBL" id="KAK4793425.1"/>
    </source>
</evidence>
<evidence type="ECO:0000313" key="3">
    <source>
        <dbReference type="Proteomes" id="UP001346149"/>
    </source>
</evidence>
<dbReference type="EMBL" id="JAXQNO010000008">
    <property type="protein sequence ID" value="KAK4793425.1"/>
    <property type="molecule type" value="Genomic_DNA"/>
</dbReference>
<evidence type="ECO:0000256" key="1">
    <source>
        <dbReference type="SAM" id="MobiDB-lite"/>
    </source>
</evidence>
<name>A0AAN7LVM8_TRANT</name>
<organism evidence="2 3">
    <name type="scientific">Trapa natans</name>
    <name type="common">Water chestnut</name>
    <dbReference type="NCBI Taxonomy" id="22666"/>
    <lineage>
        <taxon>Eukaryota</taxon>
        <taxon>Viridiplantae</taxon>
        <taxon>Streptophyta</taxon>
        <taxon>Embryophyta</taxon>
        <taxon>Tracheophyta</taxon>
        <taxon>Spermatophyta</taxon>
        <taxon>Magnoliopsida</taxon>
        <taxon>eudicotyledons</taxon>
        <taxon>Gunneridae</taxon>
        <taxon>Pentapetalae</taxon>
        <taxon>rosids</taxon>
        <taxon>malvids</taxon>
        <taxon>Myrtales</taxon>
        <taxon>Lythraceae</taxon>
        <taxon>Trapa</taxon>
    </lineage>
</organism>
<gene>
    <name evidence="2" type="ORF">SAY86_023860</name>
</gene>
<proteinExistence type="predicted"/>
<comment type="caution">
    <text evidence="2">The sequence shown here is derived from an EMBL/GenBank/DDBJ whole genome shotgun (WGS) entry which is preliminary data.</text>
</comment>
<sequence>MSESAKMDPGMKLQQSQAWAKGDPVALKEVGEITHDEFCDTVHRQALPNDKLEDELSSLSVSAATNVLSSTQSK</sequence>
<keyword evidence="3" id="KW-1185">Reference proteome</keyword>